<dbReference type="EMBL" id="QPGR01000005">
    <property type="protein sequence ID" value="TBR81429.1"/>
    <property type="molecule type" value="Genomic_DNA"/>
</dbReference>
<name>A0A4Q9JWN3_9BACT</name>
<dbReference type="RefSeq" id="WP_131163553.1">
    <property type="nucleotide sequence ID" value="NZ_QPGQ01000014.1"/>
</dbReference>
<protein>
    <recommendedName>
        <fullName evidence="3">Ferrochelatase</fullName>
    </recommendedName>
</protein>
<comment type="caution">
    <text evidence="1">The sequence shown here is derived from an EMBL/GenBank/DDBJ whole genome shotgun (WGS) entry which is preliminary data.</text>
</comment>
<reference evidence="1 2" key="1">
    <citation type="submission" date="2018-07" db="EMBL/GenBank/DDBJ databases">
        <title>Campylobacter zealandensis sp. nov., isolated from birds and water in New Zealand.</title>
        <authorList>
            <person name="Wilkinson D.A."/>
            <person name="Biggs P.J."/>
            <person name="French N.P."/>
            <person name="Midwinter A.C."/>
        </authorList>
    </citation>
    <scope>NUCLEOTIDE SEQUENCE [LARGE SCALE GENOMIC DNA]</scope>
    <source>
        <strain evidence="1 2">B423b</strain>
    </source>
</reference>
<accession>A0A4Q9JWN3</accession>
<dbReference type="Proteomes" id="UP000292583">
    <property type="component" value="Unassembled WGS sequence"/>
</dbReference>
<dbReference type="OrthoDB" id="5360244at2"/>
<dbReference type="AlphaFoldDB" id="A0A4Q9JWN3"/>
<sequence>MNISNLNELLNTKIINEGKVLSVEGFSLNLNEVKYAYAFFSNDELEIKEAIKKGAFVIVYEKEIPILDKEIFYLQSQNLEVSIFRLLRFLCEEKEFKFLLCNPNEIHFAKAFYLKSLQENIFLDFNSLIKADKNEIFCSSNKNYILKLCANFDQLNQVNFALLESSSPFYINLICENIYFKNIKLPFIYAQIFANFISFLQEKKRDIRFNLNKLDFFQIYFIHYDFKPAEFGKSDRALIFVFNENDFEFFKENFKNIKGFKSALKNSLFCDFSYSHIFDLKNKDFKYCLILDEHKNYIKDFCLQNEIEESNLFD</sequence>
<gene>
    <name evidence="1" type="ORF">DU473_03565</name>
</gene>
<organism evidence="1 2">
    <name type="scientific">Campylobacter novaezeelandiae</name>
    <dbReference type="NCBI Taxonomy" id="2267891"/>
    <lineage>
        <taxon>Bacteria</taxon>
        <taxon>Pseudomonadati</taxon>
        <taxon>Campylobacterota</taxon>
        <taxon>Epsilonproteobacteria</taxon>
        <taxon>Campylobacterales</taxon>
        <taxon>Campylobacteraceae</taxon>
        <taxon>Campylobacter</taxon>
    </lineage>
</organism>
<proteinExistence type="predicted"/>
<keyword evidence="2" id="KW-1185">Reference proteome</keyword>
<evidence type="ECO:0008006" key="3">
    <source>
        <dbReference type="Google" id="ProtNLM"/>
    </source>
</evidence>
<evidence type="ECO:0000313" key="2">
    <source>
        <dbReference type="Proteomes" id="UP000292583"/>
    </source>
</evidence>
<evidence type="ECO:0000313" key="1">
    <source>
        <dbReference type="EMBL" id="TBR81429.1"/>
    </source>
</evidence>